<dbReference type="Proteomes" id="UP001555786">
    <property type="component" value="Unassembled WGS sequence"/>
</dbReference>
<proteinExistence type="predicted"/>
<dbReference type="InterPro" id="IPR047525">
    <property type="entry name" value="TfoX-like"/>
</dbReference>
<dbReference type="Pfam" id="PF04994">
    <property type="entry name" value="TfoX_C"/>
    <property type="match status" value="1"/>
</dbReference>
<organism evidence="2 3">
    <name type="scientific">Labrys neptuniae</name>
    <dbReference type="NCBI Taxonomy" id="376174"/>
    <lineage>
        <taxon>Bacteria</taxon>
        <taxon>Pseudomonadati</taxon>
        <taxon>Pseudomonadota</taxon>
        <taxon>Alphaproteobacteria</taxon>
        <taxon>Hyphomicrobiales</taxon>
        <taxon>Xanthobacteraceae</taxon>
        <taxon>Labrys</taxon>
    </lineage>
</organism>
<evidence type="ECO:0000313" key="2">
    <source>
        <dbReference type="EMBL" id="MEW9306583.1"/>
    </source>
</evidence>
<dbReference type="Gene3D" id="1.10.150.20">
    <property type="entry name" value="5' to 3' exonuclease, C-terminal subdomain"/>
    <property type="match status" value="1"/>
</dbReference>
<dbReference type="PANTHER" id="PTHR36121:SF1">
    <property type="entry name" value="PROTEIN SXY"/>
    <property type="match status" value="1"/>
</dbReference>
<gene>
    <name evidence="2" type="ORF">ABXS05_13615</name>
</gene>
<sequence>MSGRIRDMRNLGPATERMLAEVDICSPEDLRQLGAVAAYRRLKFRFGRGVSLNALYAVEGALSDRDWREIDRGLKERADWKQEGSR</sequence>
<dbReference type="RefSeq" id="WP_367624256.1">
    <property type="nucleotide sequence ID" value="NZ_JBFNQD010000003.1"/>
</dbReference>
<comment type="caution">
    <text evidence="2">The sequence shown here is derived from an EMBL/GenBank/DDBJ whole genome shotgun (WGS) entry which is preliminary data.</text>
</comment>
<name>A0ABV3PMA4_9HYPH</name>
<dbReference type="PANTHER" id="PTHR36121">
    <property type="entry name" value="PROTEIN SXY"/>
    <property type="match status" value="1"/>
</dbReference>
<feature type="domain" description="TfoX C-terminal" evidence="1">
    <location>
        <begin position="2"/>
        <end position="76"/>
    </location>
</feature>
<dbReference type="EMBL" id="JBFNQD010000003">
    <property type="protein sequence ID" value="MEW9306583.1"/>
    <property type="molecule type" value="Genomic_DNA"/>
</dbReference>
<dbReference type="InterPro" id="IPR007077">
    <property type="entry name" value="TfoX_C"/>
</dbReference>
<evidence type="ECO:0000313" key="3">
    <source>
        <dbReference type="Proteomes" id="UP001555786"/>
    </source>
</evidence>
<reference evidence="2 3" key="1">
    <citation type="submission" date="2024-07" db="EMBL/GenBank/DDBJ databases">
        <title>Description of Labrys sedimenti sp. nov., isolated from a diclofenac-degrading enrichment culture.</title>
        <authorList>
            <person name="Tancsics A."/>
            <person name="Csepanyi A."/>
        </authorList>
    </citation>
    <scope>NUCLEOTIDE SEQUENCE [LARGE SCALE GENOMIC DNA]</scope>
    <source>
        <strain evidence="2 3">LMG 23578</strain>
    </source>
</reference>
<protein>
    <submittedName>
        <fullName evidence="2">TfoX/Sxy family protein</fullName>
    </submittedName>
</protein>
<accession>A0ABV3PMA4</accession>
<keyword evidence="3" id="KW-1185">Reference proteome</keyword>
<evidence type="ECO:0000259" key="1">
    <source>
        <dbReference type="Pfam" id="PF04994"/>
    </source>
</evidence>